<comment type="caution">
    <text evidence="3">The sequence shown here is derived from an EMBL/GenBank/DDBJ whole genome shotgun (WGS) entry which is preliminary data.</text>
</comment>
<dbReference type="SUPFAM" id="SSF55874">
    <property type="entry name" value="ATPase domain of HSP90 chaperone/DNA topoisomerase II/histidine kinase"/>
    <property type="match status" value="1"/>
</dbReference>
<name>A0ABU7FTR4_9ACTN</name>
<proteinExistence type="predicted"/>
<dbReference type="Gene3D" id="3.30.565.10">
    <property type="entry name" value="Histidine kinase-like ATPase, C-terminal domain"/>
    <property type="match status" value="1"/>
</dbReference>
<dbReference type="PANTHER" id="PTHR35526:SF3">
    <property type="entry name" value="ANTI-SIGMA-F FACTOR RSBW"/>
    <property type="match status" value="1"/>
</dbReference>
<dbReference type="InterPro" id="IPR036890">
    <property type="entry name" value="HATPase_C_sf"/>
</dbReference>
<dbReference type="InterPro" id="IPR003594">
    <property type="entry name" value="HATPase_dom"/>
</dbReference>
<gene>
    <name evidence="3" type="ORF">VXC91_37760</name>
</gene>
<keyword evidence="1" id="KW-0723">Serine/threonine-protein kinase</keyword>
<dbReference type="CDD" id="cd16936">
    <property type="entry name" value="HATPase_RsbW-like"/>
    <property type="match status" value="1"/>
</dbReference>
<dbReference type="Pfam" id="PF13581">
    <property type="entry name" value="HATPase_c_2"/>
    <property type="match status" value="1"/>
</dbReference>
<dbReference type="GO" id="GO:0005524">
    <property type="term" value="F:ATP binding"/>
    <property type="evidence" value="ECO:0007669"/>
    <property type="project" value="UniProtKB-KW"/>
</dbReference>
<keyword evidence="4" id="KW-1185">Reference proteome</keyword>
<feature type="domain" description="Histidine kinase/HSP90-like ATPase" evidence="2">
    <location>
        <begin position="10"/>
        <end position="110"/>
    </location>
</feature>
<dbReference type="Proteomes" id="UP001333996">
    <property type="component" value="Unassembled WGS sequence"/>
</dbReference>
<accession>A0ABU7FTR4</accession>
<evidence type="ECO:0000256" key="1">
    <source>
        <dbReference type="ARBA" id="ARBA00022527"/>
    </source>
</evidence>
<protein>
    <submittedName>
        <fullName evidence="3">ATP-binding protein</fullName>
    </submittedName>
</protein>
<evidence type="ECO:0000313" key="4">
    <source>
        <dbReference type="Proteomes" id="UP001333996"/>
    </source>
</evidence>
<dbReference type="EMBL" id="JAYWVC010000239">
    <property type="protein sequence ID" value="MED7827496.1"/>
    <property type="molecule type" value="Genomic_DNA"/>
</dbReference>
<organism evidence="3 4">
    <name type="scientific">Streptomyces chiangmaiensis</name>
    <dbReference type="NCBI Taxonomy" id="766497"/>
    <lineage>
        <taxon>Bacteria</taxon>
        <taxon>Bacillati</taxon>
        <taxon>Actinomycetota</taxon>
        <taxon>Actinomycetes</taxon>
        <taxon>Kitasatosporales</taxon>
        <taxon>Streptomycetaceae</taxon>
        <taxon>Streptomyces</taxon>
    </lineage>
</organism>
<sequence length="152" mass="16712">MLPAFGLAIRSEPWSVEVARHVTRTWIRCHCRMPEDRVDAVLVVVSELCTNAVQHGRCGSMGVRGWMPARDELRLEVHDGSPSAVPEPQYVGTESESGRGLLLVDLLITELGGTWGFNKDGTLAWCDLPLVPKDPMPAPLHANQAPTSEFSR</sequence>
<dbReference type="PANTHER" id="PTHR35526">
    <property type="entry name" value="ANTI-SIGMA-F FACTOR RSBW-RELATED"/>
    <property type="match status" value="1"/>
</dbReference>
<keyword evidence="3" id="KW-0547">Nucleotide-binding</keyword>
<reference evidence="3" key="1">
    <citation type="submission" date="2024-01" db="EMBL/GenBank/DDBJ databases">
        <title>First draft genome sequence data of TA4-1, the type strain of Gram-positive actinobacterium Streptomyces chiangmaiensis.</title>
        <authorList>
            <person name="Yasawong M."/>
            <person name="Nantapong N."/>
        </authorList>
    </citation>
    <scope>NUCLEOTIDE SEQUENCE</scope>
    <source>
        <strain evidence="3">TA4-1</strain>
    </source>
</reference>
<evidence type="ECO:0000259" key="2">
    <source>
        <dbReference type="Pfam" id="PF13581"/>
    </source>
</evidence>
<keyword evidence="1" id="KW-0418">Kinase</keyword>
<dbReference type="RefSeq" id="WP_329511876.1">
    <property type="nucleotide sequence ID" value="NZ_JAYWVC010000239.1"/>
</dbReference>
<keyword evidence="3" id="KW-0067">ATP-binding</keyword>
<keyword evidence="1" id="KW-0808">Transferase</keyword>
<dbReference type="InterPro" id="IPR050267">
    <property type="entry name" value="Anti-sigma-factor_SerPK"/>
</dbReference>
<evidence type="ECO:0000313" key="3">
    <source>
        <dbReference type="EMBL" id="MED7827496.1"/>
    </source>
</evidence>